<dbReference type="GO" id="GO:0004198">
    <property type="term" value="F:calcium-dependent cysteine-type endopeptidase activity"/>
    <property type="evidence" value="ECO:0007669"/>
    <property type="project" value="InterPro"/>
</dbReference>
<comment type="caution">
    <text evidence="6">The sequence shown here is derived from an EMBL/GenBank/DDBJ whole genome shotgun (WGS) entry which is preliminary data.</text>
</comment>
<dbReference type="InterPro" id="IPR022684">
    <property type="entry name" value="Calpain_cysteine_protease"/>
</dbReference>
<proteinExistence type="inferred from homology"/>
<keyword evidence="4" id="KW-0472">Membrane</keyword>
<dbReference type="EMBL" id="CAAALY010245542">
    <property type="protein sequence ID" value="VEL33305.1"/>
    <property type="molecule type" value="Genomic_DNA"/>
</dbReference>
<feature type="active site" evidence="2">
    <location>
        <position position="33"/>
    </location>
</feature>
<evidence type="ECO:0000313" key="7">
    <source>
        <dbReference type="Proteomes" id="UP000784294"/>
    </source>
</evidence>
<protein>
    <recommendedName>
        <fullName evidence="5">Calpain catalytic domain-containing protein</fullName>
    </recommendedName>
</protein>
<comment type="similarity">
    <text evidence="1">Belongs to the peptidase C2 family.</text>
</comment>
<keyword evidence="7" id="KW-1185">Reference proteome</keyword>
<dbReference type="InterPro" id="IPR038765">
    <property type="entry name" value="Papain-like_cys_pep_sf"/>
</dbReference>
<dbReference type="Pfam" id="PF00648">
    <property type="entry name" value="Peptidase_C2"/>
    <property type="match status" value="1"/>
</dbReference>
<feature type="domain" description="Calpain catalytic" evidence="5">
    <location>
        <begin position="1"/>
        <end position="49"/>
    </location>
</feature>
<sequence>VEWKRHGEICRTPYLFVIGVEFSDTNQNLLGNCLFIAACAFITLNWSFFKIGIIQSRNLIAAFSAFDSDVLVTGMM</sequence>
<dbReference type="Proteomes" id="UP000784294">
    <property type="component" value="Unassembled WGS sequence"/>
</dbReference>
<evidence type="ECO:0000313" key="6">
    <source>
        <dbReference type="EMBL" id="VEL33305.1"/>
    </source>
</evidence>
<keyword evidence="4" id="KW-1133">Transmembrane helix</keyword>
<dbReference type="AlphaFoldDB" id="A0A3S5B0N4"/>
<gene>
    <name evidence="6" type="ORF">PXEA_LOCUS26745</name>
</gene>
<dbReference type="PRINTS" id="PR00704">
    <property type="entry name" value="CALPAIN"/>
</dbReference>
<dbReference type="SUPFAM" id="SSF54001">
    <property type="entry name" value="Cysteine proteinases"/>
    <property type="match status" value="1"/>
</dbReference>
<dbReference type="GO" id="GO:0006508">
    <property type="term" value="P:proteolysis"/>
    <property type="evidence" value="ECO:0007669"/>
    <property type="project" value="InterPro"/>
</dbReference>
<feature type="non-terminal residue" evidence="6">
    <location>
        <position position="1"/>
    </location>
</feature>
<evidence type="ECO:0000256" key="1">
    <source>
        <dbReference type="ARBA" id="ARBA00007623"/>
    </source>
</evidence>
<name>A0A3S5B0N4_9PLAT</name>
<reference evidence="6" key="1">
    <citation type="submission" date="2018-11" db="EMBL/GenBank/DDBJ databases">
        <authorList>
            <consortium name="Pathogen Informatics"/>
        </authorList>
    </citation>
    <scope>NUCLEOTIDE SEQUENCE</scope>
</reference>
<accession>A0A3S5B0N4</accession>
<dbReference type="InterPro" id="IPR001300">
    <property type="entry name" value="Peptidase_C2_calpain_cat"/>
</dbReference>
<comment type="caution">
    <text evidence="3">Lacks conserved residue(s) required for the propagation of feature annotation.</text>
</comment>
<evidence type="ECO:0000256" key="3">
    <source>
        <dbReference type="PROSITE-ProRule" id="PRU00239"/>
    </source>
</evidence>
<keyword evidence="4" id="KW-0812">Transmembrane</keyword>
<feature type="transmembrane region" description="Helical" evidence="4">
    <location>
        <begin position="29"/>
        <end position="49"/>
    </location>
</feature>
<evidence type="ECO:0000259" key="5">
    <source>
        <dbReference type="PROSITE" id="PS50203"/>
    </source>
</evidence>
<evidence type="ECO:0000256" key="4">
    <source>
        <dbReference type="SAM" id="Phobius"/>
    </source>
</evidence>
<dbReference type="PROSITE" id="PS50203">
    <property type="entry name" value="CALPAIN_CAT"/>
    <property type="match status" value="1"/>
</dbReference>
<evidence type="ECO:0000256" key="2">
    <source>
        <dbReference type="PIRSR" id="PIRSR622684-1"/>
    </source>
</evidence>
<organism evidence="6 7">
    <name type="scientific">Protopolystoma xenopodis</name>
    <dbReference type="NCBI Taxonomy" id="117903"/>
    <lineage>
        <taxon>Eukaryota</taxon>
        <taxon>Metazoa</taxon>
        <taxon>Spiralia</taxon>
        <taxon>Lophotrochozoa</taxon>
        <taxon>Platyhelminthes</taxon>
        <taxon>Monogenea</taxon>
        <taxon>Polyopisthocotylea</taxon>
        <taxon>Polystomatidea</taxon>
        <taxon>Polystomatidae</taxon>
        <taxon>Protopolystoma</taxon>
    </lineage>
</organism>